<accession>A0A7U7GEJ2</accession>
<dbReference type="Pfam" id="PF18934">
    <property type="entry name" value="DUF5682"/>
    <property type="match status" value="1"/>
</dbReference>
<protein>
    <submittedName>
        <fullName evidence="1">Uncharacterized protein</fullName>
    </submittedName>
</protein>
<proteinExistence type="predicted"/>
<name>A0A7U7GEJ2_9GAMM</name>
<gene>
    <name evidence="1" type="ORF">BN874_640034</name>
</gene>
<dbReference type="PANTHER" id="PTHR30634">
    <property type="entry name" value="OUTER MEMBRANE LOLAB LIPOPROTEIN INSERTION APPARATUS"/>
    <property type="match status" value="1"/>
</dbReference>
<sequence>MADSCFHLFGIRHHGPGCARSLVQALDALQPDCLLVEGPPEGEVMLPFVLDAGLTLPVALLIYNPDDSQQAAFYPFAEFSPEWQALGYALARNTPTRFMDLPMSCQFALDKAHDVERASCPFPNGLEARSTSADANVCTEGADLYADPLHWLGQAAGYDDGESWWNHLVEERNDSLELFAAIAEAMTTVRSEAPARRRSDYEQQREILREAHMRKTMRQAQKDGFERIAVVCGAWHVPALEKLPSAKADNDLLKALPKTKVAATWAPWSYHNLSNASGYGAGIAAPAWYEHLWRSGGTRQRAVGWLARAARLFRAEDLDCSSAHIIEAVRLADALAALRGHHQPGLDELCEALRTVVCMGDDAPMQLIHRQLVVGDRLGGIPEQAPAVPLQRDLEQQQKSLKLKPEATRKALDLDLRQANDLARSHLLHRLSLLDIGWGDLNKTGKSAKGTFHELWTLQWQPELVLAVITASRWGNTVEGAATAKAVDRAQAAQSLPELSELVNQTLLADLQAAIGPVTQALENLAAVASDVAQLLAAIPPLTHIVRYGNVRNTDVAMVNAVLEGLIPRAAIGLSGACSSLDDDAAQAMREHIAATHKAVRLLAHEELSGEWHEALQRVAHLGSSHGLICGLAARLLFDDQVENADQTAIRMSQALSVGNDPGPAAAWLEGFLNRSGMVLLHDDPLWTMVDEWLAGLVEEHFLRVVPLLRRTFATFNAHERRQMGERAQRPMQTVSRQIDADWDAARAEQPIPLLRLLLGLSR</sequence>
<keyword evidence="2" id="KW-1185">Reference proteome</keyword>
<evidence type="ECO:0000313" key="1">
    <source>
        <dbReference type="EMBL" id="CDH46916.1"/>
    </source>
</evidence>
<evidence type="ECO:0000313" key="2">
    <source>
        <dbReference type="Proteomes" id="UP000019184"/>
    </source>
</evidence>
<dbReference type="InterPro" id="IPR050458">
    <property type="entry name" value="LolB"/>
</dbReference>
<dbReference type="OrthoDB" id="9768066at2"/>
<dbReference type="AlphaFoldDB" id="A0A7U7GEJ2"/>
<dbReference type="InterPro" id="IPR043737">
    <property type="entry name" value="DUF5682"/>
</dbReference>
<reference evidence="1 2" key="1">
    <citation type="journal article" date="2014" name="ISME J.">
        <title>Candidatus Competibacter-lineage genomes retrieved from metagenomes reveal functional metabolic diversity.</title>
        <authorList>
            <person name="McIlroy S.J."/>
            <person name="Albertsen M."/>
            <person name="Andresen E.K."/>
            <person name="Saunders A.M."/>
            <person name="Kristiansen R."/>
            <person name="Stokholm-Bjerregaard M."/>
            <person name="Nielsen K.L."/>
            <person name="Nielsen P.H."/>
        </authorList>
    </citation>
    <scope>NUCLEOTIDE SEQUENCE [LARGE SCALE GENOMIC DNA]</scope>
    <source>
        <strain evidence="1 2">Run_B_J11</strain>
    </source>
</reference>
<dbReference type="PANTHER" id="PTHR30634:SF14">
    <property type="match status" value="1"/>
</dbReference>
<dbReference type="EMBL" id="CBTK010000281">
    <property type="protein sequence ID" value="CDH46916.1"/>
    <property type="molecule type" value="Genomic_DNA"/>
</dbReference>
<dbReference type="Proteomes" id="UP000019184">
    <property type="component" value="Unassembled WGS sequence"/>
</dbReference>
<comment type="caution">
    <text evidence="1">The sequence shown here is derived from an EMBL/GenBank/DDBJ whole genome shotgun (WGS) entry which is preliminary data.</text>
</comment>
<organism evidence="1 2">
    <name type="scientific">Candidatus Contendobacter odensis Run_B_J11</name>
    <dbReference type="NCBI Taxonomy" id="1400861"/>
    <lineage>
        <taxon>Bacteria</taxon>
        <taxon>Pseudomonadati</taxon>
        <taxon>Pseudomonadota</taxon>
        <taxon>Gammaproteobacteria</taxon>
        <taxon>Candidatus Competibacteraceae</taxon>
        <taxon>Candidatus Contendibacter</taxon>
    </lineage>
</organism>